<comment type="caution">
    <text evidence="2">The sequence shown here is derived from an EMBL/GenBank/DDBJ whole genome shotgun (WGS) entry which is preliminary data.</text>
</comment>
<reference evidence="2" key="1">
    <citation type="submission" date="2023-07" db="EMBL/GenBank/DDBJ databases">
        <authorList>
            <consortium name="CYATHOMIX"/>
        </authorList>
    </citation>
    <scope>NUCLEOTIDE SEQUENCE</scope>
    <source>
        <strain evidence="2">N/A</strain>
    </source>
</reference>
<dbReference type="AlphaFoldDB" id="A0AA36M791"/>
<proteinExistence type="predicted"/>
<keyword evidence="1" id="KW-0732">Signal</keyword>
<evidence type="ECO:0000313" key="2">
    <source>
        <dbReference type="EMBL" id="CAJ0600468.1"/>
    </source>
</evidence>
<evidence type="ECO:0000256" key="1">
    <source>
        <dbReference type="SAM" id="SignalP"/>
    </source>
</evidence>
<gene>
    <name evidence="2" type="ORF">CYNAS_LOCUS12451</name>
</gene>
<dbReference type="EMBL" id="CATQJL010000223">
    <property type="protein sequence ID" value="CAJ0600468.1"/>
    <property type="molecule type" value="Genomic_DNA"/>
</dbReference>
<evidence type="ECO:0008006" key="4">
    <source>
        <dbReference type="Google" id="ProtNLM"/>
    </source>
</evidence>
<dbReference type="Proteomes" id="UP001176961">
    <property type="component" value="Unassembled WGS sequence"/>
</dbReference>
<evidence type="ECO:0000313" key="3">
    <source>
        <dbReference type="Proteomes" id="UP001176961"/>
    </source>
</evidence>
<feature type="signal peptide" evidence="1">
    <location>
        <begin position="1"/>
        <end position="19"/>
    </location>
</feature>
<protein>
    <recommendedName>
        <fullName evidence="4">Apple domain-containing protein</fullName>
    </recommendedName>
</protein>
<accession>A0AA36M791</accession>
<sequence>MKSLVVVLLFAQAFRALSCAFDRVETLTGNRTCWKFDDINESECFAKCFQIKACIGIRVSTDAACTSLGILNTRNKTEPFCTPFNATIWIRPHARDL</sequence>
<organism evidence="2 3">
    <name type="scientific">Cylicocyclus nassatus</name>
    <name type="common">Nematode worm</name>
    <dbReference type="NCBI Taxonomy" id="53992"/>
    <lineage>
        <taxon>Eukaryota</taxon>
        <taxon>Metazoa</taxon>
        <taxon>Ecdysozoa</taxon>
        <taxon>Nematoda</taxon>
        <taxon>Chromadorea</taxon>
        <taxon>Rhabditida</taxon>
        <taxon>Rhabditina</taxon>
        <taxon>Rhabditomorpha</taxon>
        <taxon>Strongyloidea</taxon>
        <taxon>Strongylidae</taxon>
        <taxon>Cylicocyclus</taxon>
    </lineage>
</organism>
<feature type="chain" id="PRO_5041294769" description="Apple domain-containing protein" evidence="1">
    <location>
        <begin position="20"/>
        <end position="97"/>
    </location>
</feature>
<name>A0AA36M791_CYLNA</name>
<keyword evidence="3" id="KW-1185">Reference proteome</keyword>